<evidence type="ECO:0000259" key="2">
    <source>
        <dbReference type="Pfam" id="PF20233"/>
    </source>
</evidence>
<keyword evidence="4" id="KW-1185">Reference proteome</keyword>
<dbReference type="InterPro" id="IPR046497">
    <property type="entry name" value="DUF6590"/>
</dbReference>
<evidence type="ECO:0000256" key="1">
    <source>
        <dbReference type="SAM" id="MobiDB-lite"/>
    </source>
</evidence>
<gene>
    <name evidence="3" type="ORF">BELL_0413g00020</name>
</gene>
<dbReference type="AlphaFoldDB" id="A0A4Z1JGL3"/>
<comment type="caution">
    <text evidence="3">The sequence shown here is derived from an EMBL/GenBank/DDBJ whole genome shotgun (WGS) entry which is preliminary data.</text>
</comment>
<dbReference type="EMBL" id="PQXM01000411">
    <property type="protein sequence ID" value="TGO72841.1"/>
    <property type="molecule type" value="Genomic_DNA"/>
</dbReference>
<proteinExistence type="predicted"/>
<evidence type="ECO:0000313" key="4">
    <source>
        <dbReference type="Proteomes" id="UP000297229"/>
    </source>
</evidence>
<accession>A0A4Z1JGL3</accession>
<sequence>MAYQTSQGDGFDQSTPWSEWIWDSNQRSWYTYRTNAEGVQEYSYPQPDRSENEAATPRTPGLTEQSVTSDEQSTDFLPSIPTNPNAYTTSQADNDLDYDATPKPVYASPASDHDYYKPPDPRVQNYSTASTNHSSSTWSSGYPPSDNATWQLNTDVASPSIDATARAFDDMSLATPHIPPTEAFDPEVSRAIGNPKHIFKAPNTGNAETLDPRYKVYGGFRLQDDFWKVGRVFMMLWTEPAQPKVPENGGTRNGSHFSTTFLGQQAYSEIRSNKGLWEFCLLVCSAQNYTYDMLMCWSNDASPIQTYSGQATLKPNLPAPRRHTIIHTTPQAPKQLSYLANDGQSISEDLVLDPIQVNSERTHEPEGELNLLSRLNYSKVYTVEHYVRVLNIGMVASNSISTFLDQSGWTQGVQPAESHRPRSNLPPKRTSGHSSSNHRSRHSNKHK</sequence>
<dbReference type="Proteomes" id="UP000297229">
    <property type="component" value="Unassembled WGS sequence"/>
</dbReference>
<feature type="domain" description="DUF6590" evidence="2">
    <location>
        <begin position="225"/>
        <end position="404"/>
    </location>
</feature>
<name>A0A4Z1JGL3_9HELO</name>
<feature type="compositionally biased region" description="Basic and acidic residues" evidence="1">
    <location>
        <begin position="111"/>
        <end position="120"/>
    </location>
</feature>
<protein>
    <recommendedName>
        <fullName evidence="2">DUF6590 domain-containing protein</fullName>
    </recommendedName>
</protein>
<feature type="compositionally biased region" description="Low complexity" evidence="1">
    <location>
        <begin position="127"/>
        <end position="143"/>
    </location>
</feature>
<dbReference type="STRING" id="278938.A0A4Z1JGL3"/>
<evidence type="ECO:0000313" key="3">
    <source>
        <dbReference type="EMBL" id="TGO72841.1"/>
    </source>
</evidence>
<organism evidence="3 4">
    <name type="scientific">Botrytis elliptica</name>
    <dbReference type="NCBI Taxonomy" id="278938"/>
    <lineage>
        <taxon>Eukaryota</taxon>
        <taxon>Fungi</taxon>
        <taxon>Dikarya</taxon>
        <taxon>Ascomycota</taxon>
        <taxon>Pezizomycotina</taxon>
        <taxon>Leotiomycetes</taxon>
        <taxon>Helotiales</taxon>
        <taxon>Sclerotiniaceae</taxon>
        <taxon>Botrytis</taxon>
    </lineage>
</organism>
<feature type="region of interest" description="Disordered" evidence="1">
    <location>
        <begin position="411"/>
        <end position="447"/>
    </location>
</feature>
<reference evidence="3 4" key="1">
    <citation type="submission" date="2017-12" db="EMBL/GenBank/DDBJ databases">
        <title>Comparative genomics of Botrytis spp.</title>
        <authorList>
            <person name="Valero-Jimenez C.A."/>
            <person name="Tapia P."/>
            <person name="Veloso J."/>
            <person name="Silva-Moreno E."/>
            <person name="Staats M."/>
            <person name="Valdes J.H."/>
            <person name="Van Kan J.A.L."/>
        </authorList>
    </citation>
    <scope>NUCLEOTIDE SEQUENCE [LARGE SCALE GENOMIC DNA]</scope>
    <source>
        <strain evidence="3 4">Be9601</strain>
    </source>
</reference>
<feature type="region of interest" description="Disordered" evidence="1">
    <location>
        <begin position="41"/>
        <end position="143"/>
    </location>
</feature>
<feature type="compositionally biased region" description="Basic residues" evidence="1">
    <location>
        <begin position="436"/>
        <end position="447"/>
    </location>
</feature>
<feature type="compositionally biased region" description="Polar residues" evidence="1">
    <location>
        <begin position="62"/>
        <end position="93"/>
    </location>
</feature>
<dbReference type="Pfam" id="PF20233">
    <property type="entry name" value="DUF6590"/>
    <property type="match status" value="1"/>
</dbReference>